<proteinExistence type="predicted"/>
<evidence type="ECO:0000313" key="2">
    <source>
        <dbReference type="Proteomes" id="UP000033886"/>
    </source>
</evidence>
<name>A0A0G0FAI5_9BACT</name>
<sequence length="214" mass="24548">MIDNVLTSWNILEIIAKLSRRKIDLLRVEYRNSNIVRSRIAFLGDREIRPRFVPAVEKNTKDLLYNINDDTFIMNSSSKESQEFNALLFCVFYLTMEPAFLKHIVIVHQNQEAQERAKIEDNKIAGIEFDEFSTCKIETFSFSHLISEIPGIQVRLGGLPNVKDSLTNVLAIFANLFPDIQITSNVDNLYSAGFVEWNESGGRILLTFEEIPKT</sequence>
<accession>A0A0G0FAI5</accession>
<reference evidence="1 2" key="1">
    <citation type="journal article" date="2015" name="Nature">
        <title>rRNA introns, odd ribosomes, and small enigmatic genomes across a large radiation of phyla.</title>
        <authorList>
            <person name="Brown C.T."/>
            <person name="Hug L.A."/>
            <person name="Thomas B.C."/>
            <person name="Sharon I."/>
            <person name="Castelle C.J."/>
            <person name="Singh A."/>
            <person name="Wilkins M.J."/>
            <person name="Williams K.H."/>
            <person name="Banfield J.F."/>
        </authorList>
    </citation>
    <scope>NUCLEOTIDE SEQUENCE [LARGE SCALE GENOMIC DNA]</scope>
</reference>
<protein>
    <submittedName>
        <fullName evidence="1">Uncharacterized protein</fullName>
    </submittedName>
</protein>
<evidence type="ECO:0000313" key="1">
    <source>
        <dbReference type="EMBL" id="KKQ14917.1"/>
    </source>
</evidence>
<dbReference type="AlphaFoldDB" id="A0A0G0FAI5"/>
<comment type="caution">
    <text evidence="1">The sequence shown here is derived from an EMBL/GenBank/DDBJ whole genome shotgun (WGS) entry which is preliminary data.</text>
</comment>
<organism evidence="1 2">
    <name type="scientific">candidate division WS6 bacterium GW2011_GWF1_36_8</name>
    <dbReference type="NCBI Taxonomy" id="1619098"/>
    <lineage>
        <taxon>Bacteria</taxon>
        <taxon>Candidatus Dojkabacteria</taxon>
    </lineage>
</organism>
<gene>
    <name evidence="1" type="ORF">US29_C0056G0003</name>
</gene>
<dbReference type="Proteomes" id="UP000033886">
    <property type="component" value="Unassembled WGS sequence"/>
</dbReference>
<dbReference type="EMBL" id="LBSK01000056">
    <property type="protein sequence ID" value="KKQ14917.1"/>
    <property type="molecule type" value="Genomic_DNA"/>
</dbReference>